<gene>
    <name evidence="2" type="ORF">Gorai_024767</name>
</gene>
<sequence>MSTSGIIEDDGACPTDGRNTKKVQFKDNGVDTVEMPVDVMPASTELCSFSCGDKEVAEVGEGLKEANSTVGVSAEDAIEFVPWIVVERRPRQNPKESRKSAVKILVWVANLVANSKGAEMGKAPRLNLHLAGSIGVATRNFFTSNRALEPGEMDFPHVGPPITSNLGANDASSPKGRP</sequence>
<evidence type="ECO:0000313" key="2">
    <source>
        <dbReference type="EMBL" id="MBA0582631.1"/>
    </source>
</evidence>
<evidence type="ECO:0000256" key="1">
    <source>
        <dbReference type="SAM" id="MobiDB-lite"/>
    </source>
</evidence>
<protein>
    <submittedName>
        <fullName evidence="2">Uncharacterized protein</fullName>
    </submittedName>
</protein>
<comment type="caution">
    <text evidence="2">The sequence shown here is derived from an EMBL/GenBank/DDBJ whole genome shotgun (WGS) entry which is preliminary data.</text>
</comment>
<name>A0A7J8P038_GOSRA</name>
<evidence type="ECO:0000313" key="3">
    <source>
        <dbReference type="Proteomes" id="UP000593578"/>
    </source>
</evidence>
<proteinExistence type="predicted"/>
<dbReference type="Proteomes" id="UP000593578">
    <property type="component" value="Unassembled WGS sequence"/>
</dbReference>
<dbReference type="EMBL" id="JABEZZ010000003">
    <property type="protein sequence ID" value="MBA0582631.1"/>
    <property type="molecule type" value="Genomic_DNA"/>
</dbReference>
<accession>A0A7J8P038</accession>
<dbReference type="AlphaFoldDB" id="A0A7J8P038"/>
<organism evidence="2 3">
    <name type="scientific">Gossypium raimondii</name>
    <name type="common">Peruvian cotton</name>
    <name type="synonym">Gossypium klotzschianum subsp. raimondii</name>
    <dbReference type="NCBI Taxonomy" id="29730"/>
    <lineage>
        <taxon>Eukaryota</taxon>
        <taxon>Viridiplantae</taxon>
        <taxon>Streptophyta</taxon>
        <taxon>Embryophyta</taxon>
        <taxon>Tracheophyta</taxon>
        <taxon>Spermatophyta</taxon>
        <taxon>Magnoliopsida</taxon>
        <taxon>eudicotyledons</taxon>
        <taxon>Gunneridae</taxon>
        <taxon>Pentapetalae</taxon>
        <taxon>rosids</taxon>
        <taxon>malvids</taxon>
        <taxon>Malvales</taxon>
        <taxon>Malvaceae</taxon>
        <taxon>Malvoideae</taxon>
        <taxon>Gossypium</taxon>
    </lineage>
</organism>
<feature type="compositionally biased region" description="Polar residues" evidence="1">
    <location>
        <begin position="162"/>
        <end position="172"/>
    </location>
</feature>
<reference evidence="2 3" key="1">
    <citation type="journal article" date="2019" name="Genome Biol. Evol.">
        <title>Insights into the evolution of the New World diploid cottons (Gossypium, subgenus Houzingenia) based on genome sequencing.</title>
        <authorList>
            <person name="Grover C.E."/>
            <person name="Arick M.A. 2nd"/>
            <person name="Thrash A."/>
            <person name="Conover J.L."/>
            <person name="Sanders W.S."/>
            <person name="Peterson D.G."/>
            <person name="Frelichowski J.E."/>
            <person name="Scheffler J.A."/>
            <person name="Scheffler B.E."/>
            <person name="Wendel J.F."/>
        </authorList>
    </citation>
    <scope>NUCLEOTIDE SEQUENCE [LARGE SCALE GENOMIC DNA]</scope>
    <source>
        <strain evidence="2">8</strain>
        <tissue evidence="2">Leaf</tissue>
    </source>
</reference>
<feature type="region of interest" description="Disordered" evidence="1">
    <location>
        <begin position="152"/>
        <end position="178"/>
    </location>
</feature>